<gene>
    <name evidence="1" type="ORF">ALC57_06131</name>
</gene>
<name>A0A195E9P2_9HYME</name>
<evidence type="ECO:0000313" key="2">
    <source>
        <dbReference type="Proteomes" id="UP000078492"/>
    </source>
</evidence>
<keyword evidence="2" id="KW-1185">Reference proteome</keyword>
<dbReference type="EMBL" id="KQ979440">
    <property type="protein sequence ID" value="KYN21517.1"/>
    <property type="molecule type" value="Genomic_DNA"/>
</dbReference>
<evidence type="ECO:0000313" key="1">
    <source>
        <dbReference type="EMBL" id="KYN21517.1"/>
    </source>
</evidence>
<organism evidence="1 2">
    <name type="scientific">Trachymyrmex cornetzi</name>
    <dbReference type="NCBI Taxonomy" id="471704"/>
    <lineage>
        <taxon>Eukaryota</taxon>
        <taxon>Metazoa</taxon>
        <taxon>Ecdysozoa</taxon>
        <taxon>Arthropoda</taxon>
        <taxon>Hexapoda</taxon>
        <taxon>Insecta</taxon>
        <taxon>Pterygota</taxon>
        <taxon>Neoptera</taxon>
        <taxon>Endopterygota</taxon>
        <taxon>Hymenoptera</taxon>
        <taxon>Apocrita</taxon>
        <taxon>Aculeata</taxon>
        <taxon>Formicoidea</taxon>
        <taxon>Formicidae</taxon>
        <taxon>Myrmicinae</taxon>
        <taxon>Trachymyrmex</taxon>
    </lineage>
</organism>
<reference evidence="1 2" key="1">
    <citation type="submission" date="2015-09" db="EMBL/GenBank/DDBJ databases">
        <title>Trachymyrmex cornetzi WGS genome.</title>
        <authorList>
            <person name="Nygaard S."/>
            <person name="Hu H."/>
            <person name="Boomsma J."/>
            <person name="Zhang G."/>
        </authorList>
    </citation>
    <scope>NUCLEOTIDE SEQUENCE [LARGE SCALE GENOMIC DNA]</scope>
    <source>
        <strain evidence="1">Tcor2-1</strain>
        <tissue evidence="1">Whole body</tissue>
    </source>
</reference>
<accession>A0A195E9P2</accession>
<dbReference type="AlphaFoldDB" id="A0A195E9P2"/>
<sequence>RQRGKGPPANRRLARDRHEIGRVIDGNRECAISTGCSILLPERKARGRDNDSGNATIRPTIKSPAALCLEARYTKAQSEVAPFPVLNHYVAVLRVQHPPYGRLLYM</sequence>
<proteinExistence type="predicted"/>
<protein>
    <submittedName>
        <fullName evidence="1">Uncharacterized protein</fullName>
    </submittedName>
</protein>
<feature type="non-terminal residue" evidence="1">
    <location>
        <position position="1"/>
    </location>
</feature>
<dbReference type="Proteomes" id="UP000078492">
    <property type="component" value="Unassembled WGS sequence"/>
</dbReference>